<protein>
    <submittedName>
        <fullName evidence="2">Phospholipid transport system substrate-binding protein</fullName>
    </submittedName>
</protein>
<dbReference type="PIRSF" id="PIRSF004649">
    <property type="entry name" value="MlaC"/>
    <property type="match status" value="1"/>
</dbReference>
<accession>A0A7W7XYZ1</accession>
<dbReference type="Proteomes" id="UP000519004">
    <property type="component" value="Unassembled WGS sequence"/>
</dbReference>
<dbReference type="Gene3D" id="3.10.450.710">
    <property type="entry name" value="Tgt2/MlaC"/>
    <property type="match status" value="1"/>
</dbReference>
<dbReference type="InterPro" id="IPR008869">
    <property type="entry name" value="MlaC/ttg2D"/>
</dbReference>
<dbReference type="Pfam" id="PF05494">
    <property type="entry name" value="MlaC"/>
    <property type="match status" value="1"/>
</dbReference>
<evidence type="ECO:0000256" key="1">
    <source>
        <dbReference type="SAM" id="SignalP"/>
    </source>
</evidence>
<dbReference type="PANTHER" id="PTHR36573:SF1">
    <property type="entry name" value="INTERMEMBRANE PHOSPHOLIPID TRANSPORT SYSTEM BINDING PROTEIN MLAC"/>
    <property type="match status" value="1"/>
</dbReference>
<dbReference type="EMBL" id="JACHHX010000004">
    <property type="protein sequence ID" value="MBB5014908.1"/>
    <property type="molecule type" value="Genomic_DNA"/>
</dbReference>
<sequence length="208" mass="23117">MFPAPLLRLLAAAALMLVVGAAVAGPRPKLVIEQTTAAVLAGIKERRDEFNANDAALQEFIRSTLGEVLDQNYSARMVLGLHGRRASDAEVDAFAQALADNLLHRYGRALLEIDPDKTRVRVTGEQPLRDGQIVRVNTEVLRASGAPVPVQYLFRKRGDDWKVFDVIVEGISYVQTYRTQFDEPLRQRGIAQVTEDLRAGRIQIRDAQ</sequence>
<gene>
    <name evidence="2" type="ORF">HNQ58_000785</name>
</gene>
<feature type="chain" id="PRO_5031264379" evidence="1">
    <location>
        <begin position="25"/>
        <end position="208"/>
    </location>
</feature>
<evidence type="ECO:0000313" key="3">
    <source>
        <dbReference type="Proteomes" id="UP000519004"/>
    </source>
</evidence>
<name>A0A7W7XYZ1_9GAMM</name>
<comment type="caution">
    <text evidence="2">The sequence shown here is derived from an EMBL/GenBank/DDBJ whole genome shotgun (WGS) entry which is preliminary data.</text>
</comment>
<organism evidence="2 3">
    <name type="scientific">Rehaibacterium terrae</name>
    <dbReference type="NCBI Taxonomy" id="1341696"/>
    <lineage>
        <taxon>Bacteria</taxon>
        <taxon>Pseudomonadati</taxon>
        <taxon>Pseudomonadota</taxon>
        <taxon>Gammaproteobacteria</taxon>
        <taxon>Lysobacterales</taxon>
        <taxon>Lysobacteraceae</taxon>
        <taxon>Rehaibacterium</taxon>
    </lineage>
</organism>
<feature type="signal peptide" evidence="1">
    <location>
        <begin position="1"/>
        <end position="24"/>
    </location>
</feature>
<dbReference type="PANTHER" id="PTHR36573">
    <property type="entry name" value="INTERMEMBRANE PHOSPHOLIPID TRANSPORT SYSTEM BINDING PROTEIN MLAC"/>
    <property type="match status" value="1"/>
</dbReference>
<dbReference type="AlphaFoldDB" id="A0A7W7XYZ1"/>
<dbReference type="RefSeq" id="WP_183947481.1">
    <property type="nucleotide sequence ID" value="NZ_JACHHX010000004.1"/>
</dbReference>
<keyword evidence="1" id="KW-0732">Signal</keyword>
<keyword evidence="3" id="KW-1185">Reference proteome</keyword>
<evidence type="ECO:0000313" key="2">
    <source>
        <dbReference type="EMBL" id="MBB5014908.1"/>
    </source>
</evidence>
<dbReference type="InterPro" id="IPR042245">
    <property type="entry name" value="Tgt2/MlaC_sf"/>
</dbReference>
<proteinExistence type="predicted"/>
<reference evidence="2 3" key="1">
    <citation type="submission" date="2020-08" db="EMBL/GenBank/DDBJ databases">
        <title>Genomic Encyclopedia of Type Strains, Phase IV (KMG-IV): sequencing the most valuable type-strain genomes for metagenomic binning, comparative biology and taxonomic classification.</title>
        <authorList>
            <person name="Goeker M."/>
        </authorList>
    </citation>
    <scope>NUCLEOTIDE SEQUENCE [LARGE SCALE GENOMIC DNA]</scope>
    <source>
        <strain evidence="2 3">DSM 25897</strain>
    </source>
</reference>